<dbReference type="GO" id="GO:0016715">
    <property type="term" value="F:oxidoreductase activity, acting on paired donors, with incorporation or reduction of molecular oxygen, reduced ascorbate as one donor, and incorporation of one atom of oxygen"/>
    <property type="evidence" value="ECO:0007669"/>
    <property type="project" value="InterPro"/>
</dbReference>
<proteinExistence type="predicted"/>
<dbReference type="Proteomes" id="UP000199021">
    <property type="component" value="Unassembled WGS sequence"/>
</dbReference>
<dbReference type="Gene3D" id="2.60.120.310">
    <property type="entry name" value="Copper type II, ascorbate-dependent monooxygenase, N-terminal domain"/>
    <property type="match status" value="1"/>
</dbReference>
<dbReference type="GO" id="GO:0005507">
    <property type="term" value="F:copper ion binding"/>
    <property type="evidence" value="ECO:0007669"/>
    <property type="project" value="InterPro"/>
</dbReference>
<dbReference type="EMBL" id="FOFB01000012">
    <property type="protein sequence ID" value="SEQ56922.1"/>
    <property type="molecule type" value="Genomic_DNA"/>
</dbReference>
<reference evidence="3" key="1">
    <citation type="submission" date="2016-10" db="EMBL/GenBank/DDBJ databases">
        <authorList>
            <person name="Varghese N."/>
            <person name="Submissions S."/>
        </authorList>
    </citation>
    <scope>NUCLEOTIDE SEQUENCE [LARGE SCALE GENOMIC DNA]</scope>
    <source>
        <strain evidence="3">DSM 24740</strain>
    </source>
</reference>
<evidence type="ECO:0000313" key="2">
    <source>
        <dbReference type="EMBL" id="SEQ56922.1"/>
    </source>
</evidence>
<sequence>MPCHQGDNIGPMALTTYKKVAAYGQMIRYVTQEKLMPPFRAVAPTDHFVGERRLSEKEIATIGAWVKAGMPKGEPSRGELSPLPSPPPFDTDLILSMDESFEQYGVYYDQYRVFVLPTGLTEDKWVSGISFEPGNRSIVKGVMISVDTSDKYQALDEWDPEYGYFSFGELGFVPDESRWYSWAAGQDAEILPEGKAKWLPKDARLLVHVHYGPTGIRQRDSSVVKLRWAKVPAPRPIRTAPLINPYVMTNDTFAVAAGEVYRVHAKFRVPFDLEISSLFPHAHFLGRKFEVFATLPDGRSTKLLLRIDDWDFHFKQGYELLNPILLPAGSVVHTLVTYDNTSANLANPNDPPRAMGWGKRMYKEMLLVYFSYQPVKKSSLLKPGPVNISSPQGEVELELPSNNVFDLEIVDFSGDNHRVVLKEKSFSKGNHRVVYDLKGLPFGNYVFQLKDEEGQIVGERIFLYLASDLFD</sequence>
<organism evidence="2 3">
    <name type="scientific">Neolewinella agarilytica</name>
    <dbReference type="NCBI Taxonomy" id="478744"/>
    <lineage>
        <taxon>Bacteria</taxon>
        <taxon>Pseudomonadati</taxon>
        <taxon>Bacteroidota</taxon>
        <taxon>Saprospiria</taxon>
        <taxon>Saprospirales</taxon>
        <taxon>Lewinellaceae</taxon>
        <taxon>Neolewinella</taxon>
    </lineage>
</organism>
<keyword evidence="1" id="KW-1015">Disulfide bond</keyword>
<dbReference type="SUPFAM" id="SSF49742">
    <property type="entry name" value="PHM/PNGase F"/>
    <property type="match status" value="2"/>
</dbReference>
<gene>
    <name evidence="2" type="ORF">SAMN05444359_1123</name>
</gene>
<keyword evidence="3" id="KW-1185">Reference proteome</keyword>
<dbReference type="InterPro" id="IPR014784">
    <property type="entry name" value="Cu2_ascorb_mOase-like_C"/>
</dbReference>
<evidence type="ECO:0000313" key="3">
    <source>
        <dbReference type="Proteomes" id="UP000199021"/>
    </source>
</evidence>
<dbReference type="AlphaFoldDB" id="A0A1H9H3M3"/>
<protein>
    <submittedName>
        <fullName evidence="2">Uncharacterized protein</fullName>
    </submittedName>
</protein>
<dbReference type="InterPro" id="IPR008977">
    <property type="entry name" value="PHM/PNGase_F_dom_sf"/>
</dbReference>
<evidence type="ECO:0000256" key="1">
    <source>
        <dbReference type="ARBA" id="ARBA00023157"/>
    </source>
</evidence>
<dbReference type="InterPro" id="IPR036939">
    <property type="entry name" value="Cu2_ascorb_mOase_N_sf"/>
</dbReference>
<dbReference type="Gene3D" id="2.60.120.230">
    <property type="match status" value="1"/>
</dbReference>
<name>A0A1H9H3M3_9BACT</name>
<accession>A0A1H9H3M3</accession>
<dbReference type="InParanoid" id="A0A1H9H3M3"/>
<dbReference type="STRING" id="478744.SAMN05444359_1123"/>